<dbReference type="GO" id="GO:0045892">
    <property type="term" value="P:negative regulation of DNA-templated transcription"/>
    <property type="evidence" value="ECO:0007669"/>
    <property type="project" value="TreeGrafter"/>
</dbReference>
<evidence type="ECO:0000313" key="14">
    <source>
        <dbReference type="Proteomes" id="UP000037643"/>
    </source>
</evidence>
<evidence type="ECO:0000256" key="2">
    <source>
        <dbReference type="ARBA" id="ARBA00022555"/>
    </source>
</evidence>
<dbReference type="Gene3D" id="3.30.980.10">
    <property type="entry name" value="Threonyl-trna Synthetase, Chain A, domain 2"/>
    <property type="match status" value="1"/>
</dbReference>
<dbReference type="InterPro" id="IPR012947">
    <property type="entry name" value="tRNA_SAD"/>
</dbReference>
<dbReference type="InterPro" id="IPR002318">
    <property type="entry name" value="Ala-tRNA-lgiase_IIc"/>
</dbReference>
<dbReference type="PRINTS" id="PR00980">
    <property type="entry name" value="TRNASYNTHALA"/>
</dbReference>
<keyword evidence="5 11" id="KW-0547">Nucleotide-binding</keyword>
<dbReference type="SUPFAM" id="SSF50447">
    <property type="entry name" value="Translation proteins"/>
    <property type="match status" value="1"/>
</dbReference>
<evidence type="ECO:0000256" key="6">
    <source>
        <dbReference type="ARBA" id="ARBA00022833"/>
    </source>
</evidence>
<evidence type="ECO:0000259" key="12">
    <source>
        <dbReference type="PROSITE" id="PS50860"/>
    </source>
</evidence>
<dbReference type="Gene3D" id="3.30.930.10">
    <property type="entry name" value="Bira Bifunctional Protein, Domain 2"/>
    <property type="match status" value="1"/>
</dbReference>
<sequence>MTSTNDIRRSFIDYFAGHGHTPVPSAPLVPYNDPTLMFVNAGMVPFKNVFTGLEAPPGPTAVSSQKCVRAGGKHNDLDNVGYTARHHTFFEMLGNFSFGDYFKEQAIENAWTLLTKEWGLSADRLTATVFHTDDEAFDLWRKISGLPEERIIRIATSDNFWSMGETGPCGPCSEVFYDHGDHIPGGPPGSPDEDGDRFIEIWNLVFMQFEQSADGTRADLPKPSIDTGMGLERIAAVMQGVHDNYDTDTFRELIAASESLTGVAAQGDSRASHRVIADHLRSSGFLMADGVLPSNEGRGYVLRRIMRRAMRHAHLLGADQPLMHRLVPALVTEMGQAYPELQRGQALIEEVLEREETQFRRTLEKGLRLLDEETAAMGEGGELEGETAFKLYDTYGFPYDLTEDALRARGIGVDRAGFEAAMERQKAAARAAWKGSGEAADGELWFDIAEREGSTEFTGYSATEGEGQVVAIVRDGAEVISAKAGEDVIVLTNQTPFYGESGGQSGDAGTIFTPEGLKIAVSDTSKPLGRLHAHHGRVESGAVAVGDSVHMTVDAERRDRIRANHSATHLVHAALRNRLGSHVTQKGSLVAAERFRFDFSHPRPLSAEDIAAIEAEVNAEIRANETVQTRLMSPDEAVEAGALALFGEKYGDEVRVLSMGRQARGDDGQDRTYSVELCGGTHVRATGDIGLFRIVSESAVSSGVRRIEALTGEAARQWLVGREEALKSVAGTLKSAPDEVEARVAALVDERKRLERELAEARKQIALGGGGGAGAPAQGAAEEEVAGVKFSGQVLDGLDAKELRGLLDEAKKRLGSGIAAAVAVNGGRAAIAVAVTDDLTDRYDAIALVRRGVEALGGKGGGGRPDMAQGGGPDGAAAGTAIAAVRAAIEDTVSA</sequence>
<name>A0A0G3X9G0_9SPHN</name>
<dbReference type="FunFam" id="3.30.54.20:FF:000001">
    <property type="entry name" value="Alanine--tRNA ligase"/>
    <property type="match status" value="1"/>
</dbReference>
<dbReference type="InterPro" id="IPR018164">
    <property type="entry name" value="Ala-tRNA-synth_IIc_N"/>
</dbReference>
<dbReference type="FunFam" id="3.30.980.10:FF:000004">
    <property type="entry name" value="Alanine--tRNA ligase, cytoplasmic"/>
    <property type="match status" value="1"/>
</dbReference>
<protein>
    <recommendedName>
        <fullName evidence="11">Alanine--tRNA ligase</fullName>
        <ecNumber evidence="11">6.1.1.7</ecNumber>
    </recommendedName>
    <alternativeName>
        <fullName evidence="11">Alanyl-tRNA synthetase</fullName>
        <shortName evidence="11">AlaRS</shortName>
    </alternativeName>
</protein>
<keyword evidence="2 11" id="KW-0820">tRNA-binding</keyword>
<evidence type="ECO:0000256" key="7">
    <source>
        <dbReference type="ARBA" id="ARBA00022840"/>
    </source>
</evidence>
<evidence type="ECO:0000256" key="4">
    <source>
        <dbReference type="ARBA" id="ARBA00022723"/>
    </source>
</evidence>
<evidence type="ECO:0000313" key="13">
    <source>
        <dbReference type="EMBL" id="AKM07261.1"/>
    </source>
</evidence>
<evidence type="ECO:0000256" key="10">
    <source>
        <dbReference type="ARBA" id="ARBA00023146"/>
    </source>
</evidence>
<reference evidence="13 14" key="1">
    <citation type="submission" date="2015-06" db="EMBL/GenBank/DDBJ databases">
        <authorList>
            <person name="Kim K.M."/>
        </authorList>
    </citation>
    <scope>NUCLEOTIDE SEQUENCE [LARGE SCALE GENOMIC DNA]</scope>
    <source>
        <strain evidence="13 14">KCTC 22370</strain>
    </source>
</reference>
<dbReference type="SMART" id="SM00863">
    <property type="entry name" value="tRNA_SAD"/>
    <property type="match status" value="1"/>
</dbReference>
<keyword evidence="10 11" id="KW-0030">Aminoacyl-tRNA synthetase</keyword>
<evidence type="ECO:0000256" key="8">
    <source>
        <dbReference type="ARBA" id="ARBA00022884"/>
    </source>
</evidence>
<dbReference type="HAMAP" id="MF_00036_B">
    <property type="entry name" value="Ala_tRNA_synth_B"/>
    <property type="match status" value="1"/>
</dbReference>
<dbReference type="Gene3D" id="3.30.54.20">
    <property type="match status" value="1"/>
</dbReference>
<dbReference type="InterPro" id="IPR050058">
    <property type="entry name" value="Ala-tRNA_ligase"/>
</dbReference>
<comment type="domain">
    <text evidence="11">Consists of three domains; the N-terminal catalytic domain, the editing domain and the C-terminal C-Ala domain. The editing domain removes incorrectly charged amino acids, while the C-Ala domain, along with tRNA(Ala), serves as a bridge to cooperatively bring together the editing and aminoacylation centers thus stimulating deacylation of misacylated tRNAs.</text>
</comment>
<dbReference type="Pfam" id="PF02272">
    <property type="entry name" value="DHHA1"/>
    <property type="match status" value="1"/>
</dbReference>
<dbReference type="InterPro" id="IPR003156">
    <property type="entry name" value="DHHA1_dom"/>
</dbReference>
<dbReference type="GO" id="GO:0004813">
    <property type="term" value="F:alanine-tRNA ligase activity"/>
    <property type="evidence" value="ECO:0007669"/>
    <property type="project" value="UniProtKB-UniRule"/>
</dbReference>
<dbReference type="GO" id="GO:0005524">
    <property type="term" value="F:ATP binding"/>
    <property type="evidence" value="ECO:0007669"/>
    <property type="project" value="UniProtKB-UniRule"/>
</dbReference>
<dbReference type="GO" id="GO:0006419">
    <property type="term" value="P:alanyl-tRNA aminoacylation"/>
    <property type="evidence" value="ECO:0007669"/>
    <property type="project" value="UniProtKB-UniRule"/>
</dbReference>
<feature type="binding site" evidence="11">
    <location>
        <position position="565"/>
    </location>
    <ligand>
        <name>Zn(2+)</name>
        <dbReference type="ChEBI" id="CHEBI:29105"/>
    </ligand>
</feature>
<dbReference type="Gene3D" id="3.10.310.40">
    <property type="match status" value="1"/>
</dbReference>
<evidence type="ECO:0000256" key="9">
    <source>
        <dbReference type="ARBA" id="ARBA00022917"/>
    </source>
</evidence>
<dbReference type="Pfam" id="PF01411">
    <property type="entry name" value="tRNA-synt_2c"/>
    <property type="match status" value="1"/>
</dbReference>
<dbReference type="STRING" id="543877.AM2010_1187"/>
<dbReference type="InterPro" id="IPR018162">
    <property type="entry name" value="Ala-tRNA-ligase_IIc_anticod-bd"/>
</dbReference>
<dbReference type="InterPro" id="IPR023033">
    <property type="entry name" value="Ala_tRNA_ligase_euk/bac"/>
</dbReference>
<dbReference type="CDD" id="cd00673">
    <property type="entry name" value="AlaRS_core"/>
    <property type="match status" value="1"/>
</dbReference>
<proteinExistence type="inferred from homology"/>
<feature type="binding site" evidence="11">
    <location>
        <position position="678"/>
    </location>
    <ligand>
        <name>Zn(2+)</name>
        <dbReference type="ChEBI" id="CHEBI:29105"/>
    </ligand>
</feature>
<dbReference type="Pfam" id="PF07973">
    <property type="entry name" value="tRNA_SAD"/>
    <property type="match status" value="1"/>
</dbReference>
<dbReference type="PANTHER" id="PTHR11777">
    <property type="entry name" value="ALANYL-TRNA SYNTHETASE"/>
    <property type="match status" value="1"/>
</dbReference>
<keyword evidence="4 11" id="KW-0479">Metal-binding</keyword>
<keyword evidence="3 11" id="KW-0436">Ligase</keyword>
<dbReference type="SUPFAM" id="SSF101353">
    <property type="entry name" value="Putative anticodon-binding domain of alanyl-tRNA synthetase (AlaRS)"/>
    <property type="match status" value="1"/>
</dbReference>
<evidence type="ECO:0000256" key="5">
    <source>
        <dbReference type="ARBA" id="ARBA00022741"/>
    </source>
</evidence>
<gene>
    <name evidence="11" type="primary">alaS</name>
    <name evidence="13" type="ORF">AM2010_1187</name>
</gene>
<dbReference type="FunFam" id="3.30.930.10:FF:000004">
    <property type="entry name" value="Alanine--tRNA ligase"/>
    <property type="match status" value="1"/>
</dbReference>
<keyword evidence="8 11" id="KW-0694">RNA-binding</keyword>
<dbReference type="Gene3D" id="2.40.30.130">
    <property type="match status" value="1"/>
</dbReference>
<dbReference type="InterPro" id="IPR018163">
    <property type="entry name" value="Thr/Ala-tRNA-synth_IIc_edit"/>
</dbReference>
<dbReference type="AlphaFoldDB" id="A0A0G3X9G0"/>
<dbReference type="PROSITE" id="PS50860">
    <property type="entry name" value="AA_TRNA_LIGASE_II_ALA"/>
    <property type="match status" value="1"/>
</dbReference>
<dbReference type="RefSeq" id="WP_047806294.1">
    <property type="nucleotide sequence ID" value="NZ_CP011805.1"/>
</dbReference>
<dbReference type="InterPro" id="IPR009000">
    <property type="entry name" value="Transl_B-barrel_sf"/>
</dbReference>
<dbReference type="InterPro" id="IPR018165">
    <property type="entry name" value="Ala-tRNA-synth_IIc_core"/>
</dbReference>
<comment type="catalytic activity">
    <reaction evidence="11">
        <text>tRNA(Ala) + L-alanine + ATP = L-alanyl-tRNA(Ala) + AMP + diphosphate</text>
        <dbReference type="Rhea" id="RHEA:12540"/>
        <dbReference type="Rhea" id="RHEA-COMP:9657"/>
        <dbReference type="Rhea" id="RHEA-COMP:9923"/>
        <dbReference type="ChEBI" id="CHEBI:30616"/>
        <dbReference type="ChEBI" id="CHEBI:33019"/>
        <dbReference type="ChEBI" id="CHEBI:57972"/>
        <dbReference type="ChEBI" id="CHEBI:78442"/>
        <dbReference type="ChEBI" id="CHEBI:78497"/>
        <dbReference type="ChEBI" id="CHEBI:456215"/>
        <dbReference type="EC" id="6.1.1.7"/>
    </reaction>
</comment>
<evidence type="ECO:0000256" key="11">
    <source>
        <dbReference type="HAMAP-Rule" id="MF_00036"/>
    </source>
</evidence>
<dbReference type="GO" id="GO:0005829">
    <property type="term" value="C:cytosol"/>
    <property type="evidence" value="ECO:0007669"/>
    <property type="project" value="TreeGrafter"/>
</dbReference>
<keyword evidence="11" id="KW-0963">Cytoplasm</keyword>
<dbReference type="SUPFAM" id="SSF55681">
    <property type="entry name" value="Class II aaRS and biotin synthetases"/>
    <property type="match status" value="1"/>
</dbReference>
<feature type="domain" description="Alanyl-transfer RNA synthetases family profile" evidence="12">
    <location>
        <begin position="2"/>
        <end position="721"/>
    </location>
</feature>
<dbReference type="SUPFAM" id="SSF55186">
    <property type="entry name" value="ThrRS/AlaRS common domain"/>
    <property type="match status" value="1"/>
</dbReference>
<comment type="function">
    <text evidence="11">Catalyzes the attachment of alanine to tRNA(Ala) in a two-step reaction: alanine is first activated by ATP to form Ala-AMP and then transferred to the acceptor end of tRNA(Ala). Also edits incorrectly charged Ser-tRNA(Ala) and Gly-tRNA(Ala) via its editing domain.</text>
</comment>
<dbReference type="Gene3D" id="6.10.250.550">
    <property type="match status" value="1"/>
</dbReference>
<dbReference type="EC" id="6.1.1.7" evidence="11"/>
<comment type="cofactor">
    <cofactor evidence="11">
        <name>Zn(2+)</name>
        <dbReference type="ChEBI" id="CHEBI:29105"/>
    </cofactor>
    <text evidence="11">Binds 1 zinc ion per subunit.</text>
</comment>
<dbReference type="FunFam" id="3.10.310.40:FF:000001">
    <property type="entry name" value="Alanine--tRNA ligase"/>
    <property type="match status" value="1"/>
</dbReference>
<comment type="subcellular location">
    <subcellularLocation>
        <location evidence="11">Cytoplasm</location>
    </subcellularLocation>
</comment>
<keyword evidence="7 11" id="KW-0067">ATP-binding</keyword>
<dbReference type="Proteomes" id="UP000037643">
    <property type="component" value="Chromosome"/>
</dbReference>
<keyword evidence="14" id="KW-1185">Reference proteome</keyword>
<evidence type="ECO:0000256" key="3">
    <source>
        <dbReference type="ARBA" id="ARBA00022598"/>
    </source>
</evidence>
<keyword evidence="6 11" id="KW-0862">Zinc</keyword>
<dbReference type="GO" id="GO:0002161">
    <property type="term" value="F:aminoacyl-tRNA deacylase activity"/>
    <property type="evidence" value="ECO:0007669"/>
    <property type="project" value="TreeGrafter"/>
</dbReference>
<dbReference type="EMBL" id="CP011805">
    <property type="protein sequence ID" value="AKM07261.1"/>
    <property type="molecule type" value="Genomic_DNA"/>
</dbReference>
<organism evidence="13 14">
    <name type="scientific">Pelagerythrobacter marensis</name>
    <dbReference type="NCBI Taxonomy" id="543877"/>
    <lineage>
        <taxon>Bacteria</taxon>
        <taxon>Pseudomonadati</taxon>
        <taxon>Pseudomonadota</taxon>
        <taxon>Alphaproteobacteria</taxon>
        <taxon>Sphingomonadales</taxon>
        <taxon>Erythrobacteraceae</taxon>
        <taxon>Pelagerythrobacter</taxon>
    </lineage>
</organism>
<accession>A0A0G3X9G0</accession>
<dbReference type="GO" id="GO:0008270">
    <property type="term" value="F:zinc ion binding"/>
    <property type="evidence" value="ECO:0007669"/>
    <property type="project" value="UniProtKB-UniRule"/>
</dbReference>
<dbReference type="InterPro" id="IPR045864">
    <property type="entry name" value="aa-tRNA-synth_II/BPL/LPL"/>
</dbReference>
<dbReference type="NCBIfam" id="TIGR00344">
    <property type="entry name" value="alaS"/>
    <property type="match status" value="1"/>
</dbReference>
<dbReference type="GO" id="GO:0000049">
    <property type="term" value="F:tRNA binding"/>
    <property type="evidence" value="ECO:0007669"/>
    <property type="project" value="UniProtKB-KW"/>
</dbReference>
<feature type="binding site" evidence="11">
    <location>
        <position position="682"/>
    </location>
    <ligand>
        <name>Zn(2+)</name>
        <dbReference type="ChEBI" id="CHEBI:29105"/>
    </ligand>
</feature>
<dbReference type="PANTHER" id="PTHR11777:SF9">
    <property type="entry name" value="ALANINE--TRNA LIGASE, CYTOPLASMIC"/>
    <property type="match status" value="1"/>
</dbReference>
<dbReference type="OrthoDB" id="9803884at2"/>
<comment type="similarity">
    <text evidence="1 11">Belongs to the class-II aminoacyl-tRNA synthetase family.</text>
</comment>
<keyword evidence="9 11" id="KW-0648">Protein biosynthesis</keyword>
<feature type="binding site" evidence="11">
    <location>
        <position position="569"/>
    </location>
    <ligand>
        <name>Zn(2+)</name>
        <dbReference type="ChEBI" id="CHEBI:29105"/>
    </ligand>
</feature>
<dbReference type="KEGG" id="amx:AM2010_1187"/>
<dbReference type="PATRIC" id="fig|543877.4.peg.1204"/>
<evidence type="ECO:0000256" key="1">
    <source>
        <dbReference type="ARBA" id="ARBA00008226"/>
    </source>
</evidence>